<evidence type="ECO:0000313" key="4">
    <source>
        <dbReference type="EMBL" id="KKQ94995.1"/>
    </source>
</evidence>
<protein>
    <submittedName>
        <fullName evidence="4">Capsule synthesis protein, CapA</fullName>
    </submittedName>
</protein>
<dbReference type="STRING" id="1618345.UT18_C0005G0005"/>
<dbReference type="SUPFAM" id="SSF56300">
    <property type="entry name" value="Metallo-dependent phosphatases"/>
    <property type="match status" value="1"/>
</dbReference>
<dbReference type="SMART" id="SM00854">
    <property type="entry name" value="PGA_cap"/>
    <property type="match status" value="1"/>
</dbReference>
<keyword evidence="2" id="KW-0472">Membrane</keyword>
<feature type="domain" description="Capsule synthesis protein CapA" evidence="3">
    <location>
        <begin position="59"/>
        <end position="307"/>
    </location>
</feature>
<evidence type="ECO:0000259" key="3">
    <source>
        <dbReference type="SMART" id="SM00854"/>
    </source>
</evidence>
<evidence type="ECO:0000256" key="1">
    <source>
        <dbReference type="ARBA" id="ARBA00005662"/>
    </source>
</evidence>
<evidence type="ECO:0000313" key="5">
    <source>
        <dbReference type="Proteomes" id="UP000034207"/>
    </source>
</evidence>
<dbReference type="EMBL" id="LBVV01000005">
    <property type="protein sequence ID" value="KKQ94995.1"/>
    <property type="molecule type" value="Genomic_DNA"/>
</dbReference>
<gene>
    <name evidence="4" type="ORF">UT18_C0005G0005</name>
</gene>
<dbReference type="InterPro" id="IPR052169">
    <property type="entry name" value="CW_Biosynth-Accessory"/>
</dbReference>
<dbReference type="PANTHER" id="PTHR33393">
    <property type="entry name" value="POLYGLUTAMINE SYNTHESIS ACCESSORY PROTEIN RV0574C-RELATED"/>
    <property type="match status" value="1"/>
</dbReference>
<accession>A0A0G0M3R3</accession>
<comment type="similarity">
    <text evidence="1">Belongs to the CapA family.</text>
</comment>
<organism evidence="4 5">
    <name type="scientific">candidate division CPR2 bacterium GW2011_GWC2_39_10</name>
    <dbReference type="NCBI Taxonomy" id="1618345"/>
    <lineage>
        <taxon>Bacteria</taxon>
        <taxon>Bacteria division CPR2</taxon>
    </lineage>
</organism>
<dbReference type="AlphaFoldDB" id="A0A0G0M3R3"/>
<reference evidence="4 5" key="1">
    <citation type="journal article" date="2015" name="Nature">
        <title>rRNA introns, odd ribosomes, and small enigmatic genomes across a large radiation of phyla.</title>
        <authorList>
            <person name="Brown C.T."/>
            <person name="Hug L.A."/>
            <person name="Thomas B.C."/>
            <person name="Sharon I."/>
            <person name="Castelle C.J."/>
            <person name="Singh A."/>
            <person name="Wilkins M.J."/>
            <person name="Williams K.H."/>
            <person name="Banfield J.F."/>
        </authorList>
    </citation>
    <scope>NUCLEOTIDE SEQUENCE [LARGE SCALE GENOMIC DNA]</scope>
</reference>
<name>A0A0G0M3R3_UNCC2</name>
<proteinExistence type="inferred from homology"/>
<keyword evidence="2" id="KW-0812">Transmembrane</keyword>
<dbReference type="InterPro" id="IPR029052">
    <property type="entry name" value="Metallo-depent_PP-like"/>
</dbReference>
<dbReference type="Pfam" id="PF09587">
    <property type="entry name" value="PGA_cap"/>
    <property type="match status" value="1"/>
</dbReference>
<comment type="caution">
    <text evidence="4">The sequence shown here is derived from an EMBL/GenBank/DDBJ whole genome shotgun (WGS) entry which is preliminary data.</text>
</comment>
<dbReference type="PANTHER" id="PTHR33393:SF11">
    <property type="entry name" value="POLYGLUTAMINE SYNTHESIS ACCESSORY PROTEIN RV0574C-RELATED"/>
    <property type="match status" value="1"/>
</dbReference>
<dbReference type="Proteomes" id="UP000034207">
    <property type="component" value="Unassembled WGS sequence"/>
</dbReference>
<feature type="transmembrane region" description="Helical" evidence="2">
    <location>
        <begin position="7"/>
        <end position="24"/>
    </location>
</feature>
<evidence type="ECO:0000256" key="2">
    <source>
        <dbReference type="SAM" id="Phobius"/>
    </source>
</evidence>
<sequence>MKKKTKFKIVMYLLSLLIVFFIGYKGKDFLNGRLAPSEKGETKSTAAKTVTKPDSLQVNQMYFGDVFWGRYINDWAMASDLKEKYPFSGLNTFNREDYQAWIGSLNCPITANQVPSETQNDLLMFNCTPNYLAEAKKWFNIFSLANSHTDNQNGMVGFTSTRNYLDQNGIQYFGHNNKDVTDEICEIVSIKSKALTGAVNYENKNYDLKDFYVPIAMCGYHNTFSLPTEAQLDEIAKYVDIFPTFVYAIQGPEYPIEADDLQKAYFRMMIDRGADAVIGKGAHVVQNTESYKGKPIIYSMGNFVYDQQFSEDVRQGIGVKVKIDLTYDENMEKWQQIASTCTKFKDSCQKKAKELNLSKPKYTVAYDIVATDNSAKLAKKASDTVLEKMLERTRWKQTLAGLGKEEEFSN</sequence>
<dbReference type="InterPro" id="IPR019079">
    <property type="entry name" value="Capsule_synth_CapA"/>
</dbReference>
<keyword evidence="2" id="KW-1133">Transmembrane helix</keyword>